<feature type="transmembrane region" description="Helical" evidence="6">
    <location>
        <begin position="364"/>
        <end position="382"/>
    </location>
</feature>
<dbReference type="PANTHER" id="PTHR30250:SF11">
    <property type="entry name" value="O-ANTIGEN TRANSPORTER-RELATED"/>
    <property type="match status" value="1"/>
</dbReference>
<dbReference type="CDD" id="cd13128">
    <property type="entry name" value="MATE_Wzx_like"/>
    <property type="match status" value="1"/>
</dbReference>
<feature type="transmembrane region" description="Helical" evidence="6">
    <location>
        <begin position="45"/>
        <end position="63"/>
    </location>
</feature>
<protein>
    <submittedName>
        <fullName evidence="7">Flippase</fullName>
    </submittedName>
</protein>
<evidence type="ECO:0000256" key="6">
    <source>
        <dbReference type="SAM" id="Phobius"/>
    </source>
</evidence>
<feature type="transmembrane region" description="Helical" evidence="6">
    <location>
        <begin position="119"/>
        <end position="137"/>
    </location>
</feature>
<keyword evidence="2" id="KW-1003">Cell membrane</keyword>
<evidence type="ECO:0000313" key="8">
    <source>
        <dbReference type="Proteomes" id="UP000501130"/>
    </source>
</evidence>
<dbReference type="EMBL" id="CP053084">
    <property type="protein sequence ID" value="QJR30732.1"/>
    <property type="molecule type" value="Genomic_DNA"/>
</dbReference>
<evidence type="ECO:0000256" key="3">
    <source>
        <dbReference type="ARBA" id="ARBA00022692"/>
    </source>
</evidence>
<dbReference type="Pfam" id="PF01943">
    <property type="entry name" value="Polysacc_synt"/>
    <property type="match status" value="1"/>
</dbReference>
<dbReference type="RefSeq" id="WP_171100873.1">
    <property type="nucleotide sequence ID" value="NZ_CP053084.1"/>
</dbReference>
<comment type="subcellular location">
    <subcellularLocation>
        <location evidence="1">Cell membrane</location>
        <topology evidence="1">Multi-pass membrane protein</topology>
    </subcellularLocation>
</comment>
<evidence type="ECO:0000256" key="1">
    <source>
        <dbReference type="ARBA" id="ARBA00004651"/>
    </source>
</evidence>
<feature type="transmembrane region" description="Helical" evidence="6">
    <location>
        <begin position="296"/>
        <end position="321"/>
    </location>
</feature>
<evidence type="ECO:0000256" key="5">
    <source>
        <dbReference type="ARBA" id="ARBA00023136"/>
    </source>
</evidence>
<dbReference type="PANTHER" id="PTHR30250">
    <property type="entry name" value="PST FAMILY PREDICTED COLANIC ACID TRANSPORTER"/>
    <property type="match status" value="1"/>
</dbReference>
<feature type="transmembrane region" description="Helical" evidence="6">
    <location>
        <begin position="333"/>
        <end position="352"/>
    </location>
</feature>
<keyword evidence="3 6" id="KW-0812">Transmembrane</keyword>
<keyword evidence="4 6" id="KW-1133">Transmembrane helix</keyword>
<sequence length="423" mass="46895">MVKSLPRLRTNVLALGSVQFLGYLIPLLTLPYVTRTIGVDAWGTVGLVQIIIGYFNLVTNWGFGMSGTRKIAAHRTDKNYRSRIFIAAWAAQLILGFVVVIVLILLIVFIPFFESYKNFYLLGIGIIVGNIMLPVWFLNGMECIKQSAIIQICSRVLSLPLIFIFVKSSSDAYLMIAIGAFTSLTSGVATIWWIFHNLDINWRYPTFKEIFIEIKEGATVFASSVWITLYTTLTPVVLGVVAGQASAGYYILADRFRQLAQSLLAPISQSLFPRMSSLFNDDTLKAKQLLLRSSKLILAISASSSFSLWIFSEFIVVTFAGEDFRPAVPVLQLLAPLPFIISLSNIFGIQILLPINKTKEFNGILAVAGALSLSMIIPLISLRNEQGAAINTLLVELFVTLSMAAYLWKIGFFCSISKVKRMA</sequence>
<dbReference type="InterPro" id="IPR050833">
    <property type="entry name" value="Poly_Biosynth_Transport"/>
</dbReference>
<reference evidence="7 8" key="1">
    <citation type="submission" date="2020-05" db="EMBL/GenBank/DDBJ databases">
        <title>Compete genome of Limnobacter sp. SAORIC-580.</title>
        <authorList>
            <person name="Song J."/>
            <person name="Cho J.-C."/>
        </authorList>
    </citation>
    <scope>NUCLEOTIDE SEQUENCE [LARGE SCALE GENOMIC DNA]</scope>
    <source>
        <strain evidence="7 8">SAORIC-580</strain>
    </source>
</reference>
<keyword evidence="5 6" id="KW-0472">Membrane</keyword>
<feature type="transmembrane region" description="Helical" evidence="6">
    <location>
        <begin position="172"/>
        <end position="195"/>
    </location>
</feature>
<accession>A0ABX6N8H3</accession>
<evidence type="ECO:0000256" key="4">
    <source>
        <dbReference type="ARBA" id="ARBA00022989"/>
    </source>
</evidence>
<organism evidence="7 8">
    <name type="scientific">Limnobacter profundi</name>
    <dbReference type="NCBI Taxonomy" id="2732163"/>
    <lineage>
        <taxon>Bacteria</taxon>
        <taxon>Pseudomonadati</taxon>
        <taxon>Pseudomonadota</taxon>
        <taxon>Betaproteobacteria</taxon>
        <taxon>Burkholderiales</taxon>
        <taxon>Burkholderiaceae</taxon>
        <taxon>Limnobacter</taxon>
    </lineage>
</organism>
<feature type="transmembrane region" description="Helical" evidence="6">
    <location>
        <begin position="84"/>
        <end position="113"/>
    </location>
</feature>
<proteinExistence type="predicted"/>
<evidence type="ECO:0000256" key="2">
    <source>
        <dbReference type="ARBA" id="ARBA00022475"/>
    </source>
</evidence>
<evidence type="ECO:0000313" key="7">
    <source>
        <dbReference type="EMBL" id="QJR30732.1"/>
    </source>
</evidence>
<dbReference type="InterPro" id="IPR002797">
    <property type="entry name" value="Polysacc_synth"/>
</dbReference>
<feature type="transmembrane region" description="Helical" evidence="6">
    <location>
        <begin position="12"/>
        <end position="33"/>
    </location>
</feature>
<gene>
    <name evidence="7" type="ORF">HKT17_14000</name>
</gene>
<dbReference type="Proteomes" id="UP000501130">
    <property type="component" value="Chromosome"/>
</dbReference>
<keyword evidence="8" id="KW-1185">Reference proteome</keyword>
<name>A0ABX6N8H3_9BURK</name>
<feature type="transmembrane region" description="Helical" evidence="6">
    <location>
        <begin position="388"/>
        <end position="408"/>
    </location>
</feature>